<evidence type="ECO:0000313" key="3">
    <source>
        <dbReference type="EMBL" id="MDK2563235.1"/>
    </source>
</evidence>
<organism evidence="3 4">
    <name type="scientific">Romboutsia sedimentorum</name>
    <dbReference type="NCBI Taxonomy" id="1368474"/>
    <lineage>
        <taxon>Bacteria</taxon>
        <taxon>Bacillati</taxon>
        <taxon>Bacillota</taxon>
        <taxon>Clostridia</taxon>
        <taxon>Peptostreptococcales</taxon>
        <taxon>Peptostreptococcaceae</taxon>
        <taxon>Romboutsia</taxon>
    </lineage>
</organism>
<dbReference type="Proteomes" id="UP001301012">
    <property type="component" value="Unassembled WGS sequence"/>
</dbReference>
<dbReference type="NCBIfam" id="NF009150">
    <property type="entry name" value="PRK12497.1-3"/>
    <property type="match status" value="1"/>
</dbReference>
<dbReference type="EMBL" id="JASKYM010000002">
    <property type="protein sequence ID" value="MDK2563235.1"/>
    <property type="molecule type" value="Genomic_DNA"/>
</dbReference>
<accession>A0ABT7E8H8</accession>
<gene>
    <name evidence="3" type="ORF">QOZ84_06715</name>
</gene>
<dbReference type="InterPro" id="IPR011335">
    <property type="entry name" value="Restrct_endonuc-II-like"/>
</dbReference>
<sequence length="114" mass="13186">MNNKQKGDLGESIASRYLLNKGAQILESNYKIKTGEIDIITKLENELVFVEVKARSNIKYGYPCEAVNYRKIKKITDTAKYYILKNNLNNVPIRFDVIEVYLNENKVNHIVNAF</sequence>
<dbReference type="CDD" id="cd20736">
    <property type="entry name" value="PoNe_Nuclease"/>
    <property type="match status" value="1"/>
</dbReference>
<evidence type="ECO:0000313" key="4">
    <source>
        <dbReference type="Proteomes" id="UP001301012"/>
    </source>
</evidence>
<name>A0ABT7E8H8_9FIRM</name>
<dbReference type="PANTHER" id="PTHR34039">
    <property type="entry name" value="UPF0102 PROTEIN YRAN"/>
    <property type="match status" value="1"/>
</dbReference>
<protein>
    <recommendedName>
        <fullName evidence="2">UPF0102 protein QOZ84_06715</fullName>
    </recommendedName>
</protein>
<evidence type="ECO:0000256" key="1">
    <source>
        <dbReference type="ARBA" id="ARBA00006738"/>
    </source>
</evidence>
<reference evidence="3 4" key="1">
    <citation type="submission" date="2023-05" db="EMBL/GenBank/DDBJ databases">
        <title>Rombocin, a short stable natural nisin variant, displays selective antimicrobial activity against Listeria monocytogenes and employs dual mode of action to kill target bacterial strains.</title>
        <authorList>
            <person name="Wambui J."/>
            <person name="Stephan R."/>
            <person name="Kuipers O.P."/>
        </authorList>
    </citation>
    <scope>NUCLEOTIDE SEQUENCE [LARGE SCALE GENOMIC DNA]</scope>
    <source>
        <strain evidence="3 4">RC002</strain>
    </source>
</reference>
<keyword evidence="4" id="KW-1185">Reference proteome</keyword>
<dbReference type="RefSeq" id="WP_284132185.1">
    <property type="nucleotide sequence ID" value="NZ_JASKYM010000002.1"/>
</dbReference>
<dbReference type="InterPro" id="IPR003509">
    <property type="entry name" value="UPF0102_YraN-like"/>
</dbReference>
<dbReference type="Pfam" id="PF02021">
    <property type="entry name" value="UPF0102"/>
    <property type="match status" value="1"/>
</dbReference>
<dbReference type="InterPro" id="IPR011856">
    <property type="entry name" value="tRNA_endonuc-like_dom_sf"/>
</dbReference>
<dbReference type="Gene3D" id="3.40.1350.10">
    <property type="match status" value="1"/>
</dbReference>
<proteinExistence type="inferred from homology"/>
<dbReference type="PANTHER" id="PTHR34039:SF1">
    <property type="entry name" value="UPF0102 PROTEIN YRAN"/>
    <property type="match status" value="1"/>
</dbReference>
<dbReference type="SUPFAM" id="SSF52980">
    <property type="entry name" value="Restriction endonuclease-like"/>
    <property type="match status" value="1"/>
</dbReference>
<dbReference type="HAMAP" id="MF_00048">
    <property type="entry name" value="UPF0102"/>
    <property type="match status" value="1"/>
</dbReference>
<comment type="similarity">
    <text evidence="1 2">Belongs to the UPF0102 family.</text>
</comment>
<comment type="caution">
    <text evidence="3">The sequence shown here is derived from an EMBL/GenBank/DDBJ whole genome shotgun (WGS) entry which is preliminary data.</text>
</comment>
<dbReference type="NCBIfam" id="TIGR00252">
    <property type="entry name" value="YraN family protein"/>
    <property type="match status" value="1"/>
</dbReference>
<evidence type="ECO:0000256" key="2">
    <source>
        <dbReference type="HAMAP-Rule" id="MF_00048"/>
    </source>
</evidence>